<dbReference type="PIRSF" id="PIRSF028440">
    <property type="entry name" value="UCP_LAB_N"/>
    <property type="match status" value="1"/>
</dbReference>
<dbReference type="AlphaFoldDB" id="A0A3A4NP88"/>
<feature type="transmembrane region" description="Helical" evidence="1">
    <location>
        <begin position="38"/>
        <end position="56"/>
    </location>
</feature>
<organism evidence="3 4">
    <name type="scientific">Abyssobacteria bacterium (strain SURF_5)</name>
    <dbReference type="NCBI Taxonomy" id="2093360"/>
    <lineage>
        <taxon>Bacteria</taxon>
        <taxon>Pseudomonadati</taxon>
        <taxon>Candidatus Hydrogenedentota</taxon>
        <taxon>Candidatus Abyssobacteria</taxon>
    </lineage>
</organism>
<evidence type="ECO:0000259" key="2">
    <source>
        <dbReference type="SMART" id="SM01259"/>
    </source>
</evidence>
<dbReference type="Proteomes" id="UP000265882">
    <property type="component" value="Unassembled WGS sequence"/>
</dbReference>
<feature type="transmembrane region" description="Helical" evidence="1">
    <location>
        <begin position="62"/>
        <end position="81"/>
    </location>
</feature>
<sequence length="91" mass="10434">MTRAWLIIGFVGQIVFSLRFLVQWVASERCGKSVIPVAFWHISLLGSSILLAYAVYRRDPVFILGQSFGAFIYIRNLMLIFRSKPSLEKHS</sequence>
<proteinExistence type="predicted"/>
<comment type="caution">
    <text evidence="3">The sequence shown here is derived from an EMBL/GenBank/DDBJ whole genome shotgun (WGS) entry which is preliminary data.</text>
</comment>
<keyword evidence="1" id="KW-0812">Transmembrane</keyword>
<dbReference type="SMART" id="SM01259">
    <property type="entry name" value="LAB_N"/>
    <property type="match status" value="1"/>
</dbReference>
<dbReference type="Pfam" id="PF07578">
    <property type="entry name" value="LAB_N"/>
    <property type="match status" value="1"/>
</dbReference>
<feature type="transmembrane region" description="Helical" evidence="1">
    <location>
        <begin position="6"/>
        <end position="26"/>
    </location>
</feature>
<keyword evidence="1" id="KW-0472">Membrane</keyword>
<feature type="domain" description="Lipid A biosynthesis N-terminal" evidence="2">
    <location>
        <begin position="8"/>
        <end position="79"/>
    </location>
</feature>
<dbReference type="InterPro" id="IPR014546">
    <property type="entry name" value="UCP028440_lipidA_biosyn"/>
</dbReference>
<protein>
    <recommendedName>
        <fullName evidence="2">Lipid A biosynthesis N-terminal domain-containing protein</fullName>
    </recommendedName>
</protein>
<dbReference type="GO" id="GO:0008915">
    <property type="term" value="F:lipid-A-disaccharide synthase activity"/>
    <property type="evidence" value="ECO:0007669"/>
    <property type="project" value="InterPro"/>
</dbReference>
<reference evidence="3 4" key="1">
    <citation type="journal article" date="2017" name="ISME J.">
        <title>Energy and carbon metabolisms in a deep terrestrial subsurface fluid microbial community.</title>
        <authorList>
            <person name="Momper L."/>
            <person name="Jungbluth S.P."/>
            <person name="Lee M.D."/>
            <person name="Amend J.P."/>
        </authorList>
    </citation>
    <scope>NUCLEOTIDE SEQUENCE [LARGE SCALE GENOMIC DNA]</scope>
    <source>
        <strain evidence="3">SURF_5</strain>
    </source>
</reference>
<dbReference type="GO" id="GO:0016020">
    <property type="term" value="C:membrane"/>
    <property type="evidence" value="ECO:0007669"/>
    <property type="project" value="GOC"/>
</dbReference>
<dbReference type="InterPro" id="IPR011499">
    <property type="entry name" value="Lipid_A_biosynth_N"/>
</dbReference>
<gene>
    <name evidence="3" type="ORF">C4520_10855</name>
</gene>
<dbReference type="Gene3D" id="1.20.1280.290">
    <property type="match status" value="1"/>
</dbReference>
<keyword evidence="1" id="KW-1133">Transmembrane helix</keyword>
<dbReference type="EMBL" id="QZKU01000074">
    <property type="protein sequence ID" value="RJP20759.1"/>
    <property type="molecule type" value="Genomic_DNA"/>
</dbReference>
<evidence type="ECO:0000313" key="3">
    <source>
        <dbReference type="EMBL" id="RJP20759.1"/>
    </source>
</evidence>
<evidence type="ECO:0000313" key="4">
    <source>
        <dbReference type="Proteomes" id="UP000265882"/>
    </source>
</evidence>
<evidence type="ECO:0000256" key="1">
    <source>
        <dbReference type="SAM" id="Phobius"/>
    </source>
</evidence>
<name>A0A3A4NP88_ABYX5</name>
<dbReference type="GO" id="GO:0009245">
    <property type="term" value="P:lipid A biosynthetic process"/>
    <property type="evidence" value="ECO:0007669"/>
    <property type="project" value="InterPro"/>
</dbReference>
<accession>A0A3A4NP88</accession>